<name>A0A0C3GA33_PILCF</name>
<dbReference type="HOGENOM" id="CLU_1741270_0_0_1"/>
<proteinExistence type="predicted"/>
<reference evidence="2" key="2">
    <citation type="submission" date="2015-01" db="EMBL/GenBank/DDBJ databases">
        <title>Evolutionary Origins and Diversification of the Mycorrhizal Mutualists.</title>
        <authorList>
            <consortium name="DOE Joint Genome Institute"/>
            <consortium name="Mycorrhizal Genomics Consortium"/>
            <person name="Kohler A."/>
            <person name="Kuo A."/>
            <person name="Nagy L.G."/>
            <person name="Floudas D."/>
            <person name="Copeland A."/>
            <person name="Barry K.W."/>
            <person name="Cichocki N."/>
            <person name="Veneault-Fourrey C."/>
            <person name="LaButti K."/>
            <person name="Lindquist E.A."/>
            <person name="Lipzen A."/>
            <person name="Lundell T."/>
            <person name="Morin E."/>
            <person name="Murat C."/>
            <person name="Riley R."/>
            <person name="Ohm R."/>
            <person name="Sun H."/>
            <person name="Tunlid A."/>
            <person name="Henrissat B."/>
            <person name="Grigoriev I.V."/>
            <person name="Hibbett D.S."/>
            <person name="Martin F."/>
        </authorList>
    </citation>
    <scope>NUCLEOTIDE SEQUENCE [LARGE SCALE GENOMIC DNA]</scope>
    <source>
        <strain evidence="2">F 1598</strain>
    </source>
</reference>
<dbReference type="Proteomes" id="UP000054166">
    <property type="component" value="Unassembled WGS sequence"/>
</dbReference>
<sequence length="150" mass="17123">MESRPEDGKVLVGASLCSNAFNLKNVALLELTRIRWVINGHSTKKLNALVSDLTATSRKESDQHWVERFAAFTAPKAVHELPQINFLQCANNELLQGRRMNARAKVDALWAKDFQIGQKPSKFDDWGVIWWTGMMIETVRLVKDEAENWI</sequence>
<dbReference type="EMBL" id="KN832979">
    <property type="protein sequence ID" value="KIM87481.1"/>
    <property type="molecule type" value="Genomic_DNA"/>
</dbReference>
<evidence type="ECO:0000313" key="1">
    <source>
        <dbReference type="EMBL" id="KIM87481.1"/>
    </source>
</evidence>
<gene>
    <name evidence="1" type="ORF">PILCRDRAFT_278374</name>
</gene>
<accession>A0A0C3GA33</accession>
<protein>
    <submittedName>
        <fullName evidence="1">Uncharacterized protein</fullName>
    </submittedName>
</protein>
<dbReference type="InParanoid" id="A0A0C3GA33"/>
<reference evidence="1 2" key="1">
    <citation type="submission" date="2014-04" db="EMBL/GenBank/DDBJ databases">
        <authorList>
            <consortium name="DOE Joint Genome Institute"/>
            <person name="Kuo A."/>
            <person name="Tarkka M."/>
            <person name="Buscot F."/>
            <person name="Kohler A."/>
            <person name="Nagy L.G."/>
            <person name="Floudas D."/>
            <person name="Copeland A."/>
            <person name="Barry K.W."/>
            <person name="Cichocki N."/>
            <person name="Veneault-Fourrey C."/>
            <person name="LaButti K."/>
            <person name="Lindquist E.A."/>
            <person name="Lipzen A."/>
            <person name="Lundell T."/>
            <person name="Morin E."/>
            <person name="Murat C."/>
            <person name="Sun H."/>
            <person name="Tunlid A."/>
            <person name="Henrissat B."/>
            <person name="Grigoriev I.V."/>
            <person name="Hibbett D.S."/>
            <person name="Martin F."/>
            <person name="Nordberg H.P."/>
            <person name="Cantor M.N."/>
            <person name="Hua S.X."/>
        </authorList>
    </citation>
    <scope>NUCLEOTIDE SEQUENCE [LARGE SCALE GENOMIC DNA]</scope>
    <source>
        <strain evidence="1 2">F 1598</strain>
    </source>
</reference>
<dbReference type="AlphaFoldDB" id="A0A0C3GA33"/>
<organism evidence="1 2">
    <name type="scientific">Piloderma croceum (strain F 1598)</name>
    <dbReference type="NCBI Taxonomy" id="765440"/>
    <lineage>
        <taxon>Eukaryota</taxon>
        <taxon>Fungi</taxon>
        <taxon>Dikarya</taxon>
        <taxon>Basidiomycota</taxon>
        <taxon>Agaricomycotina</taxon>
        <taxon>Agaricomycetes</taxon>
        <taxon>Agaricomycetidae</taxon>
        <taxon>Atheliales</taxon>
        <taxon>Atheliaceae</taxon>
        <taxon>Piloderma</taxon>
    </lineage>
</organism>
<evidence type="ECO:0000313" key="2">
    <source>
        <dbReference type="Proteomes" id="UP000054166"/>
    </source>
</evidence>
<keyword evidence="2" id="KW-1185">Reference proteome</keyword>